<gene>
    <name evidence="2" type="ORF">GCM10011534_12050</name>
</gene>
<evidence type="ECO:0000256" key="1">
    <source>
        <dbReference type="SAM" id="MobiDB-lite"/>
    </source>
</evidence>
<organism evidence="2 3">
    <name type="scientific">Pseudooceanicola nanhaiensis</name>
    <dbReference type="NCBI Taxonomy" id="375761"/>
    <lineage>
        <taxon>Bacteria</taxon>
        <taxon>Pseudomonadati</taxon>
        <taxon>Pseudomonadota</taxon>
        <taxon>Alphaproteobacteria</taxon>
        <taxon>Rhodobacterales</taxon>
        <taxon>Paracoccaceae</taxon>
        <taxon>Pseudooceanicola</taxon>
    </lineage>
</organism>
<evidence type="ECO:0000313" key="3">
    <source>
        <dbReference type="Proteomes" id="UP000649829"/>
    </source>
</evidence>
<comment type="caution">
    <text evidence="2">The sequence shown here is derived from an EMBL/GenBank/DDBJ whole genome shotgun (WGS) entry which is preliminary data.</text>
</comment>
<accession>A0A917SQP3</accession>
<feature type="region of interest" description="Disordered" evidence="1">
    <location>
        <begin position="81"/>
        <end position="107"/>
    </location>
</feature>
<reference evidence="2" key="1">
    <citation type="journal article" date="2014" name="Int. J. Syst. Evol. Microbiol.">
        <title>Complete genome sequence of Corynebacterium casei LMG S-19264T (=DSM 44701T), isolated from a smear-ripened cheese.</title>
        <authorList>
            <consortium name="US DOE Joint Genome Institute (JGI-PGF)"/>
            <person name="Walter F."/>
            <person name="Albersmeier A."/>
            <person name="Kalinowski J."/>
            <person name="Ruckert C."/>
        </authorList>
    </citation>
    <scope>NUCLEOTIDE SEQUENCE</scope>
    <source>
        <strain evidence="2">CGMCC 1.6293</strain>
    </source>
</reference>
<feature type="compositionally biased region" description="Low complexity" evidence="1">
    <location>
        <begin position="81"/>
        <end position="99"/>
    </location>
</feature>
<dbReference type="Proteomes" id="UP000649829">
    <property type="component" value="Unassembled WGS sequence"/>
</dbReference>
<sequence length="124" mass="14049">MSVLISGTLSSGEITTEEPTFALRYARRNENMHYENMHWALVLQQKWIIRKGDEVRAECARHPYGRRVNLTPPQRRAIFRSRAASSSSRCASAAKHSSANGRDSAATNQHIQINGACHVRLRFE</sequence>
<name>A0A917SQP3_9RHOB</name>
<dbReference type="AlphaFoldDB" id="A0A917SQP3"/>
<reference evidence="2" key="2">
    <citation type="submission" date="2020-09" db="EMBL/GenBank/DDBJ databases">
        <authorList>
            <person name="Sun Q."/>
            <person name="Zhou Y."/>
        </authorList>
    </citation>
    <scope>NUCLEOTIDE SEQUENCE</scope>
    <source>
        <strain evidence="2">CGMCC 1.6293</strain>
    </source>
</reference>
<keyword evidence="3" id="KW-1185">Reference proteome</keyword>
<evidence type="ECO:0000313" key="2">
    <source>
        <dbReference type="EMBL" id="GGL91477.1"/>
    </source>
</evidence>
<protein>
    <submittedName>
        <fullName evidence="2">Uncharacterized protein</fullName>
    </submittedName>
</protein>
<proteinExistence type="predicted"/>
<dbReference type="EMBL" id="BMLF01000001">
    <property type="protein sequence ID" value="GGL91477.1"/>
    <property type="molecule type" value="Genomic_DNA"/>
</dbReference>